<feature type="region of interest" description="Disordered" evidence="13">
    <location>
        <begin position="205"/>
        <end position="231"/>
    </location>
</feature>
<dbReference type="PROSITE" id="PS51375">
    <property type="entry name" value="PPR"/>
    <property type="match status" value="2"/>
</dbReference>
<dbReference type="GO" id="GO:0005840">
    <property type="term" value="C:ribosome"/>
    <property type="evidence" value="ECO:0007669"/>
    <property type="project" value="UniProtKB-KW"/>
</dbReference>
<dbReference type="GO" id="GO:0006417">
    <property type="term" value="P:regulation of translation"/>
    <property type="evidence" value="ECO:0007669"/>
    <property type="project" value="UniProtKB-KW"/>
</dbReference>
<evidence type="ECO:0000256" key="2">
    <source>
        <dbReference type="ARBA" id="ARBA00008551"/>
    </source>
</evidence>
<dbReference type="InterPro" id="IPR037387">
    <property type="entry name" value="PTCD3"/>
</dbReference>
<evidence type="ECO:0000256" key="9">
    <source>
        <dbReference type="ARBA" id="ARBA00023128"/>
    </source>
</evidence>
<evidence type="ECO:0000256" key="13">
    <source>
        <dbReference type="SAM" id="MobiDB-lite"/>
    </source>
</evidence>
<comment type="subcellular location">
    <subcellularLocation>
        <location evidence="1">Mitochondrion</location>
    </subcellularLocation>
</comment>
<evidence type="ECO:0000256" key="6">
    <source>
        <dbReference type="ARBA" id="ARBA00022884"/>
    </source>
</evidence>
<reference evidence="14" key="1">
    <citation type="submission" date="2020-10" db="EMBL/GenBank/DDBJ databases">
        <title>Chromosome-scale genome assembly of the Allis shad, Alosa alosa.</title>
        <authorList>
            <person name="Margot Z."/>
            <person name="Christophe K."/>
            <person name="Cabau C."/>
            <person name="Louis A."/>
            <person name="Berthelot C."/>
            <person name="Parey E."/>
            <person name="Roest Crollius H."/>
            <person name="Montfort J."/>
            <person name="Robinson-Rechavi M."/>
            <person name="Bucao C."/>
            <person name="Bouchez O."/>
            <person name="Gislard M."/>
            <person name="Lluch J."/>
            <person name="Milhes M."/>
            <person name="Lampietro C."/>
            <person name="Lopez Roques C."/>
            <person name="Donnadieu C."/>
            <person name="Braasch I."/>
            <person name="Desvignes T."/>
            <person name="Postlethwait J."/>
            <person name="Bobe J."/>
            <person name="Guiguen Y."/>
        </authorList>
    </citation>
    <scope>NUCLEOTIDE SEQUENCE</scope>
    <source>
        <strain evidence="14">M-15738</strain>
        <tissue evidence="14">Blood</tissue>
    </source>
</reference>
<accession>A0AAV6FMK6</accession>
<comment type="caution">
    <text evidence="14">The sequence shown here is derived from an EMBL/GenBank/DDBJ whole genome shotgun (WGS) entry which is preliminary data.</text>
</comment>
<evidence type="ECO:0000256" key="8">
    <source>
        <dbReference type="ARBA" id="ARBA00022980"/>
    </source>
</evidence>
<sequence length="680" mass="77433">MHFAYVKMASPGMHAGRHILNNSLRFLNNLEQTCLRRNIAWTASALQKIAVASEGSSDEIVIPRKKTWSKEAVLQALASTVKRDPTAAHYMFQDDPYLTPRTSGEFKLYSLSQESGKGAAKYFINSNPKFFQKDFAEPHIPCLMPETFQLQIEEVSEAALVERILLRKVKAAVDMYDQLVQSGTTLPLDLTNDLLDLICLYGDQDPKTDDSDPEQKTEEVEEVQDDPRKRKGRLRRASDFIKVIWRENNNAERIFNLMPERDSRSYGALVQGMVKHGAYSKAFNVYTDLQNNRLTADVNTFNALISAAPELREKYAEKWELILELLKQMAEQKVRPNLLTFNAVLKALRRCGSMARSQSLLIIGEMKALGITPSLASYDHILGIFFKAAASSQGHTEILQDVLNEISGKSFEPQDPDDVMFFLNAMRVCLDHKDLEQAYRVHSLLQVGDNWRLMGDSYQQSVYYGRFFNLLCMMEQIDVVLKWYKELIPSLYYPNSQGMRDLLQALDTDGRLDLIPQIWKDIKQLGHDNKVDLVEEMLSLMAREKQSPEVQQSFAQCALDVKRRYIPNDFGKSVLEWTANSLGSITSVLLAAQERQQAWEMLKLFKASNRVPTDALMEDFLSSIKEVQDADQAVELVQLAATYCLPVTPTLIERVEQEFELTKDHKATLSSLEFSSDDSK</sequence>
<keyword evidence="5" id="KW-0810">Translation regulation</keyword>
<dbReference type="Proteomes" id="UP000823561">
    <property type="component" value="Chromosome 21"/>
</dbReference>
<keyword evidence="15" id="KW-1185">Reference proteome</keyword>
<dbReference type="GO" id="GO:0043024">
    <property type="term" value="F:ribosomal small subunit binding"/>
    <property type="evidence" value="ECO:0007669"/>
    <property type="project" value="InterPro"/>
</dbReference>
<keyword evidence="3" id="KW-0699">rRNA-binding</keyword>
<dbReference type="GO" id="GO:0005739">
    <property type="term" value="C:mitochondrion"/>
    <property type="evidence" value="ECO:0007669"/>
    <property type="project" value="UniProtKB-SubCell"/>
</dbReference>
<keyword evidence="6" id="KW-0694">RNA-binding</keyword>
<dbReference type="Pfam" id="PF22330">
    <property type="entry name" value="Rib_mS39_PPR"/>
    <property type="match status" value="1"/>
</dbReference>
<feature type="repeat" description="PPR" evidence="12">
    <location>
        <begin position="337"/>
        <end position="373"/>
    </location>
</feature>
<organism evidence="14 15">
    <name type="scientific">Alosa alosa</name>
    <name type="common">allis shad</name>
    <dbReference type="NCBI Taxonomy" id="278164"/>
    <lineage>
        <taxon>Eukaryota</taxon>
        <taxon>Metazoa</taxon>
        <taxon>Chordata</taxon>
        <taxon>Craniata</taxon>
        <taxon>Vertebrata</taxon>
        <taxon>Euteleostomi</taxon>
        <taxon>Actinopterygii</taxon>
        <taxon>Neopterygii</taxon>
        <taxon>Teleostei</taxon>
        <taxon>Clupei</taxon>
        <taxon>Clupeiformes</taxon>
        <taxon>Clupeoidei</taxon>
        <taxon>Clupeidae</taxon>
        <taxon>Alosa</taxon>
    </lineage>
</organism>
<evidence type="ECO:0000313" key="15">
    <source>
        <dbReference type="Proteomes" id="UP000823561"/>
    </source>
</evidence>
<evidence type="ECO:0000256" key="5">
    <source>
        <dbReference type="ARBA" id="ARBA00022845"/>
    </source>
</evidence>
<dbReference type="GO" id="GO:0019843">
    <property type="term" value="F:rRNA binding"/>
    <property type="evidence" value="ECO:0007669"/>
    <property type="project" value="UniProtKB-KW"/>
</dbReference>
<dbReference type="InterPro" id="IPR055063">
    <property type="entry name" value="Rib_mS39_PPR"/>
</dbReference>
<name>A0AAV6FMK6_9TELE</name>
<dbReference type="Gene3D" id="1.25.40.10">
    <property type="entry name" value="Tetratricopeptide repeat domain"/>
    <property type="match status" value="2"/>
</dbReference>
<evidence type="ECO:0000256" key="10">
    <source>
        <dbReference type="ARBA" id="ARBA00023274"/>
    </source>
</evidence>
<dbReference type="GO" id="GO:0032543">
    <property type="term" value="P:mitochondrial translation"/>
    <property type="evidence" value="ECO:0007669"/>
    <property type="project" value="InterPro"/>
</dbReference>
<dbReference type="Pfam" id="PF13812">
    <property type="entry name" value="PPR_3"/>
    <property type="match status" value="1"/>
</dbReference>
<evidence type="ECO:0000256" key="11">
    <source>
        <dbReference type="ARBA" id="ARBA00035134"/>
    </source>
</evidence>
<evidence type="ECO:0000256" key="12">
    <source>
        <dbReference type="PROSITE-ProRule" id="PRU00708"/>
    </source>
</evidence>
<gene>
    <name evidence="14" type="ORF">AALO_G00270160</name>
</gene>
<dbReference type="AlphaFoldDB" id="A0AAV6FMK6"/>
<feature type="compositionally biased region" description="Basic and acidic residues" evidence="13">
    <location>
        <begin position="205"/>
        <end position="218"/>
    </location>
</feature>
<dbReference type="GO" id="GO:1990904">
    <property type="term" value="C:ribonucleoprotein complex"/>
    <property type="evidence" value="ECO:0007669"/>
    <property type="project" value="UniProtKB-KW"/>
</dbReference>
<evidence type="ECO:0000256" key="1">
    <source>
        <dbReference type="ARBA" id="ARBA00004173"/>
    </source>
</evidence>
<evidence type="ECO:0000256" key="3">
    <source>
        <dbReference type="ARBA" id="ARBA00022730"/>
    </source>
</evidence>
<dbReference type="EMBL" id="JADWDJ010000021">
    <property type="protein sequence ID" value="KAG5263925.1"/>
    <property type="molecule type" value="Genomic_DNA"/>
</dbReference>
<dbReference type="InterPro" id="IPR002885">
    <property type="entry name" value="PPR_rpt"/>
</dbReference>
<evidence type="ECO:0000313" key="14">
    <source>
        <dbReference type="EMBL" id="KAG5263925.1"/>
    </source>
</evidence>
<dbReference type="InterPro" id="IPR011990">
    <property type="entry name" value="TPR-like_helical_dom_sf"/>
</dbReference>
<dbReference type="PANTHER" id="PTHR16276">
    <property type="entry name" value="PENTATRICOPEPTIDE REPEAT DOMAIN-CONTAINING PROTEIN 3"/>
    <property type="match status" value="1"/>
</dbReference>
<keyword evidence="7" id="KW-0809">Transit peptide</keyword>
<dbReference type="PANTHER" id="PTHR16276:SF1">
    <property type="entry name" value="SMALL RIBOSOMAL SUBUNIT PROTEIN MS39"/>
    <property type="match status" value="1"/>
</dbReference>
<dbReference type="FunFam" id="1.25.40.10:FF:002139">
    <property type="entry name" value="Pentatricopeptide repeat domain 3"/>
    <property type="match status" value="1"/>
</dbReference>
<keyword evidence="8" id="KW-0689">Ribosomal protein</keyword>
<comment type="similarity">
    <text evidence="2">Belongs to the mitochondrion-specific ribosomal protein mS39 family.</text>
</comment>
<proteinExistence type="inferred from homology"/>
<keyword evidence="4" id="KW-0677">Repeat</keyword>
<keyword evidence="9" id="KW-0496">Mitochondrion</keyword>
<feature type="repeat" description="PPR" evidence="12">
    <location>
        <begin position="262"/>
        <end position="296"/>
    </location>
</feature>
<evidence type="ECO:0000256" key="7">
    <source>
        <dbReference type="ARBA" id="ARBA00022946"/>
    </source>
</evidence>
<protein>
    <recommendedName>
        <fullName evidence="11">Small ribosomal subunit protein mS39</fullName>
    </recommendedName>
</protein>
<keyword evidence="10" id="KW-0687">Ribonucleoprotein</keyword>
<evidence type="ECO:0000256" key="4">
    <source>
        <dbReference type="ARBA" id="ARBA00022737"/>
    </source>
</evidence>